<protein>
    <recommendedName>
        <fullName evidence="9">Lysylphosphatidylglycerol synthase-like protein</fullName>
    </recommendedName>
</protein>
<keyword evidence="3 6" id="KW-0812">Transmembrane</keyword>
<evidence type="ECO:0000256" key="6">
    <source>
        <dbReference type="SAM" id="Phobius"/>
    </source>
</evidence>
<keyword evidence="2" id="KW-1003">Cell membrane</keyword>
<feature type="transmembrane region" description="Helical" evidence="6">
    <location>
        <begin position="675"/>
        <end position="700"/>
    </location>
</feature>
<feature type="transmembrane region" description="Helical" evidence="6">
    <location>
        <begin position="511"/>
        <end position="532"/>
    </location>
</feature>
<feature type="transmembrane region" description="Helical" evidence="6">
    <location>
        <begin position="184"/>
        <end position="202"/>
    </location>
</feature>
<dbReference type="PANTHER" id="PTHR39087">
    <property type="entry name" value="UPF0104 MEMBRANE PROTEIN MJ1595"/>
    <property type="match status" value="1"/>
</dbReference>
<dbReference type="Gene3D" id="1.10.510.10">
    <property type="entry name" value="Transferase(Phosphotransferase) domain 1"/>
    <property type="match status" value="1"/>
</dbReference>
<evidence type="ECO:0000256" key="3">
    <source>
        <dbReference type="ARBA" id="ARBA00022692"/>
    </source>
</evidence>
<comment type="subcellular location">
    <subcellularLocation>
        <location evidence="1">Cell membrane</location>
        <topology evidence="1">Multi-pass membrane protein</topology>
    </subcellularLocation>
</comment>
<gene>
    <name evidence="7" type="ORF">CLV34_1401</name>
</gene>
<keyword evidence="4 6" id="KW-1133">Transmembrane helix</keyword>
<dbReference type="InterPro" id="IPR022791">
    <property type="entry name" value="L-PG_synthase/AglD"/>
</dbReference>
<evidence type="ECO:0000313" key="8">
    <source>
        <dbReference type="Proteomes" id="UP000231586"/>
    </source>
</evidence>
<feature type="transmembrane region" description="Helical" evidence="6">
    <location>
        <begin position="622"/>
        <end position="643"/>
    </location>
</feature>
<proteinExistence type="predicted"/>
<keyword evidence="5 6" id="KW-0472">Membrane</keyword>
<dbReference type="OrthoDB" id="5242664at2"/>
<evidence type="ECO:0008006" key="9">
    <source>
        <dbReference type="Google" id="ProtNLM"/>
    </source>
</evidence>
<evidence type="ECO:0000256" key="4">
    <source>
        <dbReference type="ARBA" id="ARBA00022989"/>
    </source>
</evidence>
<dbReference type="Proteomes" id="UP000231586">
    <property type="component" value="Unassembled WGS sequence"/>
</dbReference>
<dbReference type="PANTHER" id="PTHR39087:SF2">
    <property type="entry name" value="UPF0104 MEMBRANE PROTEIN MJ1595"/>
    <property type="match status" value="1"/>
</dbReference>
<evidence type="ECO:0000256" key="5">
    <source>
        <dbReference type="ARBA" id="ARBA00023136"/>
    </source>
</evidence>
<dbReference type="NCBIfam" id="TIGR00374">
    <property type="entry name" value="flippase-like domain"/>
    <property type="match status" value="1"/>
</dbReference>
<comment type="caution">
    <text evidence="7">The sequence shown here is derived from an EMBL/GenBank/DDBJ whole genome shotgun (WGS) entry which is preliminary data.</text>
</comment>
<feature type="transmembrane region" description="Helical" evidence="6">
    <location>
        <begin position="479"/>
        <end position="499"/>
    </location>
</feature>
<keyword evidence="8" id="KW-1185">Reference proteome</keyword>
<name>A0A2M8WSL7_9MICO</name>
<accession>A0A2M8WSL7</accession>
<feature type="transmembrane region" description="Helical" evidence="6">
    <location>
        <begin position="26"/>
        <end position="43"/>
    </location>
</feature>
<dbReference type="Pfam" id="PF03706">
    <property type="entry name" value="LPG_synthase_TM"/>
    <property type="match status" value="1"/>
</dbReference>
<reference evidence="7 8" key="1">
    <citation type="submission" date="2017-11" db="EMBL/GenBank/DDBJ databases">
        <title>Genomic Encyclopedia of Archaeal and Bacterial Type Strains, Phase II (KMG-II): From Individual Species to Whole Genera.</title>
        <authorList>
            <person name="Goeker M."/>
        </authorList>
    </citation>
    <scope>NUCLEOTIDE SEQUENCE [LARGE SCALE GENOMIC DNA]</scope>
    <source>
        <strain evidence="7 8">DSM 22413</strain>
    </source>
</reference>
<evidence type="ECO:0000313" key="7">
    <source>
        <dbReference type="EMBL" id="PJI93920.1"/>
    </source>
</evidence>
<feature type="transmembrane region" description="Helical" evidence="6">
    <location>
        <begin position="97"/>
        <end position="122"/>
    </location>
</feature>
<evidence type="ECO:0000256" key="1">
    <source>
        <dbReference type="ARBA" id="ARBA00004651"/>
    </source>
</evidence>
<sequence>MTDGDGVITGPLDRPRRFRTHDQTRVGVALLFVVAAVVVRIVGRSTWDLSLHDLAQILARMPDAVLDVVRGAFAGVVVVVVLWVLVGLAVRRRIAGALGALVAALVSAVVAQALVVAGVLIADPVLRGTTLHLVLDPRSLAAFAGAVAVARPWLGRGPRLACVTLLALCAPVLLIAGGTQLASLFLAITLGNLVGTVVLLVAGSPSSRLPAIHVLHDLERRGLDVTALRVEPAQHGPFVAHVSLVDGTALRLEVLSDDDRTLDAFSRLRRTVMLRRPGDAQRFPQLRRAVEHEALVQLAAGAAGVPTPGPLLVGEPAIGWMHLGMPEPVGAEPEGTDDLLGQFWGALARLQAARIAHRAIRPAALAVTPDGTLLLQDFRSGQLAAPDTQLDLDIAQGLFTAALLAGRERAVRSAVARLGREQVVRGATRLGPVVVPRTARGGRRHSRQLVEDIRGEVEDQCRVQALETYQATRFSRRQAVQLVLLVALTYVALPLVAQLPRTIDAVRTADPVWGVLALVLAAAGPPAAALSLRSCTTASLPAGRTIAVQVATSFVGTSTPASVGSLALNARYLTQTGRLTAGAAGGVIALQSVVQVVTHVGLLVLLAFVAGRALDVSELVPGTSVVLLVVALVLTLVGVVLAIPRLRRTVASQVRRRTREVVSELRELARNPARLLLAVLGSCGVIVAGSLALWASLLAFGAGNELVAAAFVTMVGQTLATAAPTPGGVGAVEAALIGGLAAFGVPASVAVPAVFFYRLLTCWIPVLAGYFVLRRLQRDGSV</sequence>
<evidence type="ECO:0000256" key="2">
    <source>
        <dbReference type="ARBA" id="ARBA00022475"/>
    </source>
</evidence>
<feature type="transmembrane region" description="Helical" evidence="6">
    <location>
        <begin position="581"/>
        <end position="610"/>
    </location>
</feature>
<feature type="transmembrane region" description="Helical" evidence="6">
    <location>
        <begin position="755"/>
        <end position="773"/>
    </location>
</feature>
<feature type="transmembrane region" description="Helical" evidence="6">
    <location>
        <begin position="160"/>
        <end position="178"/>
    </location>
</feature>
<organism evidence="7 8">
    <name type="scientific">Luteimicrobium subarcticum</name>
    <dbReference type="NCBI Taxonomy" id="620910"/>
    <lineage>
        <taxon>Bacteria</taxon>
        <taxon>Bacillati</taxon>
        <taxon>Actinomycetota</taxon>
        <taxon>Actinomycetes</taxon>
        <taxon>Micrococcales</taxon>
        <taxon>Luteimicrobium</taxon>
    </lineage>
</organism>
<feature type="transmembrane region" description="Helical" evidence="6">
    <location>
        <begin position="68"/>
        <end position="90"/>
    </location>
</feature>
<dbReference type="AlphaFoldDB" id="A0A2M8WSL7"/>
<dbReference type="GO" id="GO:0005886">
    <property type="term" value="C:plasma membrane"/>
    <property type="evidence" value="ECO:0007669"/>
    <property type="project" value="UniProtKB-SubCell"/>
</dbReference>
<dbReference type="RefSeq" id="WP_100349537.1">
    <property type="nucleotide sequence ID" value="NZ_PGTZ01000007.1"/>
</dbReference>
<dbReference type="EMBL" id="PGTZ01000007">
    <property type="protein sequence ID" value="PJI93920.1"/>
    <property type="molecule type" value="Genomic_DNA"/>
</dbReference>